<comment type="caution">
    <text evidence="1">The sequence shown here is derived from an EMBL/GenBank/DDBJ whole genome shotgun (WGS) entry which is preliminary data.</text>
</comment>
<dbReference type="Proteomes" id="UP000317893">
    <property type="component" value="Unassembled WGS sequence"/>
</dbReference>
<evidence type="ECO:0000313" key="1">
    <source>
        <dbReference type="EMBL" id="TQJ07955.1"/>
    </source>
</evidence>
<dbReference type="OrthoDB" id="5195799at2"/>
<gene>
    <name evidence="1" type="ORF">FB458_1027</name>
</gene>
<reference evidence="1 2" key="1">
    <citation type="submission" date="2019-06" db="EMBL/GenBank/DDBJ databases">
        <title>Sequencing the genomes of 1000 actinobacteria strains.</title>
        <authorList>
            <person name="Klenk H.-P."/>
        </authorList>
    </citation>
    <scope>NUCLEOTIDE SEQUENCE [LARGE SCALE GENOMIC DNA]</scope>
    <source>
        <strain evidence="1 2">DSM 18607</strain>
    </source>
</reference>
<proteinExistence type="predicted"/>
<evidence type="ECO:0000313" key="2">
    <source>
        <dbReference type="Proteomes" id="UP000317893"/>
    </source>
</evidence>
<dbReference type="EMBL" id="VFMN01000001">
    <property type="protein sequence ID" value="TQJ07955.1"/>
    <property type="molecule type" value="Genomic_DNA"/>
</dbReference>
<accession>A0A542DY04</accession>
<dbReference type="AlphaFoldDB" id="A0A542DY04"/>
<sequence>MTPTTAGPVDALVDAVLGVPGVVGLHAGALGEVATYLPGRRVPGVRVRDGVVDVHVVLAEGAPLRTTAVAVRAAVATLVPGAAVDVTVEDVRAPGVAAPPGRRPS</sequence>
<protein>
    <recommendedName>
        <fullName evidence="3">Asp23/Gls24 family envelope stress response protein</fullName>
    </recommendedName>
</protein>
<name>A0A542DY04_9MICO</name>
<evidence type="ECO:0008006" key="3">
    <source>
        <dbReference type="Google" id="ProtNLM"/>
    </source>
</evidence>
<dbReference type="RefSeq" id="WP_141847323.1">
    <property type="nucleotide sequence ID" value="NZ_BAAAPR010000013.1"/>
</dbReference>
<organism evidence="1 2">
    <name type="scientific">Lapillicoccus jejuensis</name>
    <dbReference type="NCBI Taxonomy" id="402171"/>
    <lineage>
        <taxon>Bacteria</taxon>
        <taxon>Bacillati</taxon>
        <taxon>Actinomycetota</taxon>
        <taxon>Actinomycetes</taxon>
        <taxon>Micrococcales</taxon>
        <taxon>Intrasporangiaceae</taxon>
        <taxon>Lapillicoccus</taxon>
    </lineage>
</organism>
<keyword evidence="2" id="KW-1185">Reference proteome</keyword>